<dbReference type="GO" id="GO:0008270">
    <property type="term" value="F:zinc ion binding"/>
    <property type="evidence" value="ECO:0007669"/>
    <property type="project" value="UniProtKB-KW"/>
</dbReference>
<dbReference type="Gene3D" id="6.10.140.2210">
    <property type="match status" value="1"/>
</dbReference>
<dbReference type="UniPathway" id="UPA00143"/>
<dbReference type="Gene3D" id="3.30.40.10">
    <property type="entry name" value="Zinc/RING finger domain, C3HC4 (zinc finger)"/>
    <property type="match status" value="1"/>
</dbReference>
<dbReference type="AlphaFoldDB" id="A0A835CL56"/>
<feature type="compositionally biased region" description="Low complexity" evidence="13">
    <location>
        <begin position="402"/>
        <end position="416"/>
    </location>
</feature>
<evidence type="ECO:0000256" key="10">
    <source>
        <dbReference type="ARBA" id="ARBA00023242"/>
    </source>
</evidence>
<feature type="domain" description="RING-type" evidence="14">
    <location>
        <begin position="143"/>
        <end position="178"/>
    </location>
</feature>
<evidence type="ECO:0000313" key="15">
    <source>
        <dbReference type="EMBL" id="KAF7987917.1"/>
    </source>
</evidence>
<keyword evidence="10" id="KW-0539">Nucleus</keyword>
<feature type="region of interest" description="Disordered" evidence="13">
    <location>
        <begin position="1"/>
        <end position="52"/>
    </location>
</feature>
<keyword evidence="6" id="KW-0808">Transferase</keyword>
<dbReference type="Proteomes" id="UP000639338">
    <property type="component" value="Unassembled WGS sequence"/>
</dbReference>
<evidence type="ECO:0000256" key="11">
    <source>
        <dbReference type="ARBA" id="ARBA00041081"/>
    </source>
</evidence>
<proteinExistence type="predicted"/>
<dbReference type="FunFam" id="3.30.40.10:FF:000432">
    <property type="entry name" value="E3 ubiquitin-protein ligase Hakai"/>
    <property type="match status" value="1"/>
</dbReference>
<keyword evidence="7 12" id="KW-0863">Zinc-finger</keyword>
<dbReference type="OrthoDB" id="547746at2759"/>
<evidence type="ECO:0000256" key="4">
    <source>
        <dbReference type="ARBA" id="ARBA00012483"/>
    </source>
</evidence>
<feature type="compositionally biased region" description="Polar residues" evidence="13">
    <location>
        <begin position="276"/>
        <end position="298"/>
    </location>
</feature>
<dbReference type="InterPro" id="IPR041042">
    <property type="entry name" value="Znf_Hakai"/>
</dbReference>
<feature type="region of interest" description="Disordered" evidence="13">
    <location>
        <begin position="276"/>
        <end position="316"/>
    </location>
</feature>
<dbReference type="Pfam" id="PF18408">
    <property type="entry name" value="zf_Hakai"/>
    <property type="match status" value="1"/>
</dbReference>
<evidence type="ECO:0000256" key="6">
    <source>
        <dbReference type="ARBA" id="ARBA00022679"/>
    </source>
</evidence>
<dbReference type="CDD" id="cd16508">
    <property type="entry name" value="RING-HC_HAKAI-like"/>
    <property type="match status" value="1"/>
</dbReference>
<accession>A0A835CL56</accession>
<feature type="compositionally biased region" description="Low complexity" evidence="13">
    <location>
        <begin position="445"/>
        <end position="458"/>
    </location>
</feature>
<feature type="region of interest" description="Disordered" evidence="13">
    <location>
        <begin position="377"/>
        <end position="458"/>
    </location>
</feature>
<dbReference type="InterPro" id="IPR040383">
    <property type="entry name" value="HAKAI/CBLL2"/>
</dbReference>
<evidence type="ECO:0000259" key="14">
    <source>
        <dbReference type="PROSITE" id="PS50089"/>
    </source>
</evidence>
<dbReference type="InterPro" id="IPR013083">
    <property type="entry name" value="Znf_RING/FYVE/PHD"/>
</dbReference>
<feature type="compositionally biased region" description="Polar residues" evidence="13">
    <location>
        <begin position="417"/>
        <end position="426"/>
    </location>
</feature>
<comment type="subcellular location">
    <subcellularLocation>
        <location evidence="2">Nucleus</location>
    </subcellularLocation>
</comment>
<organism evidence="15 16">
    <name type="scientific">Aphidius gifuensis</name>
    <name type="common">Parasitoid wasp</name>
    <dbReference type="NCBI Taxonomy" id="684658"/>
    <lineage>
        <taxon>Eukaryota</taxon>
        <taxon>Metazoa</taxon>
        <taxon>Ecdysozoa</taxon>
        <taxon>Arthropoda</taxon>
        <taxon>Hexapoda</taxon>
        <taxon>Insecta</taxon>
        <taxon>Pterygota</taxon>
        <taxon>Neoptera</taxon>
        <taxon>Endopterygota</taxon>
        <taxon>Hymenoptera</taxon>
        <taxon>Apocrita</taxon>
        <taxon>Ichneumonoidea</taxon>
        <taxon>Braconidae</taxon>
        <taxon>Aphidiinae</taxon>
        <taxon>Aphidius</taxon>
    </lineage>
</organism>
<feature type="compositionally biased region" description="Basic residues" evidence="13">
    <location>
        <begin position="8"/>
        <end position="33"/>
    </location>
</feature>
<dbReference type="GO" id="GO:0016567">
    <property type="term" value="P:protein ubiquitination"/>
    <property type="evidence" value="ECO:0007669"/>
    <property type="project" value="UniProtKB-UniPathway"/>
</dbReference>
<dbReference type="PROSITE" id="PS50089">
    <property type="entry name" value="ZF_RING_2"/>
    <property type="match status" value="1"/>
</dbReference>
<evidence type="ECO:0000256" key="12">
    <source>
        <dbReference type="PROSITE-ProRule" id="PRU00175"/>
    </source>
</evidence>
<keyword evidence="5" id="KW-0217">Developmental protein</keyword>
<comment type="pathway">
    <text evidence="3">Protein modification; protein ubiquitination.</text>
</comment>
<gene>
    <name evidence="15" type="ORF">HCN44_003780</name>
</gene>
<comment type="caution">
    <text evidence="15">The sequence shown here is derived from an EMBL/GenBank/DDBJ whole genome shotgun (WGS) entry which is preliminary data.</text>
</comment>
<dbReference type="PANTHER" id="PTHR13480:SF0">
    <property type="entry name" value="E3 UBIQUITIN-PROTEIN LIGASE HAKAI"/>
    <property type="match status" value="1"/>
</dbReference>
<dbReference type="InterPro" id="IPR001841">
    <property type="entry name" value="Znf_RING"/>
</dbReference>
<evidence type="ECO:0000256" key="13">
    <source>
        <dbReference type="SAM" id="MobiDB-lite"/>
    </source>
</evidence>
<keyword evidence="16" id="KW-1185">Reference proteome</keyword>
<sequence length="458" mass="52299">MDEDSGKKMRGRARGRGRGRARGRVRGRTKKPMKVIESDDEETSPLINTEETPMEIDKKLEQDDKKNITTQLPLSTTSTTTITTITTTPIATEFDLEADISQLEAPTFTTLNRGPPEPMLRLRWDHRVNLIGEKVLNPMIHCCDKCLKPILIYGRMIPCKHVFCLSCGKREDKVCPRCMDKVSRVEQTGLGTVFMCTHGGTRYGNAGCRRTYLSQRDLQAHINHRHILVPPTTLSTNQTDQTSLFTHTKTDIDTSIINKVTPGMMNPIRIKQIQSHMVSQQPQLGNDPRVNSSTNQTSVDHRQQQQQQQQQQHRPQQIMTMQNYTQNSSSTTSTTMRTNLITVPIQDNSINHDIHPQQQQQQQQQSHHYYQQAQVGYGYSVPPPTVSQNQNYYSGQVGYPSQQQQQQQQQQQGQGQYVATSGNIRPSPNGYIQDGQYAQQQVPSQTQWNQHQQQQFYR</sequence>
<feature type="compositionally biased region" description="Low complexity" evidence="13">
    <location>
        <begin position="304"/>
        <end position="316"/>
    </location>
</feature>
<evidence type="ECO:0000313" key="16">
    <source>
        <dbReference type="Proteomes" id="UP000639338"/>
    </source>
</evidence>
<evidence type="ECO:0000256" key="7">
    <source>
        <dbReference type="ARBA" id="ARBA00022771"/>
    </source>
</evidence>
<reference evidence="15 16" key="1">
    <citation type="submission" date="2020-08" db="EMBL/GenBank/DDBJ databases">
        <title>Aphidius gifuensis genome sequencing and assembly.</title>
        <authorList>
            <person name="Du Z."/>
        </authorList>
    </citation>
    <scope>NUCLEOTIDE SEQUENCE [LARGE SCALE GENOMIC DNA]</scope>
    <source>
        <strain evidence="15">YNYX2018</strain>
        <tissue evidence="15">Adults</tissue>
    </source>
</reference>
<protein>
    <recommendedName>
        <fullName evidence="11">E3 ubiquitin-protein ligase Hakai</fullName>
        <ecNumber evidence="4">2.3.2.27</ecNumber>
    </recommendedName>
</protein>
<dbReference type="GO" id="GO:0061630">
    <property type="term" value="F:ubiquitin protein ligase activity"/>
    <property type="evidence" value="ECO:0007669"/>
    <property type="project" value="UniProtKB-EC"/>
</dbReference>
<keyword evidence="9" id="KW-0862">Zinc</keyword>
<evidence type="ECO:0000256" key="2">
    <source>
        <dbReference type="ARBA" id="ARBA00004123"/>
    </source>
</evidence>
<keyword evidence="7 12" id="KW-0479">Metal-binding</keyword>
<keyword evidence="8" id="KW-0833">Ubl conjugation pathway</keyword>
<comment type="catalytic activity">
    <reaction evidence="1">
        <text>S-ubiquitinyl-[E2 ubiquitin-conjugating enzyme]-L-cysteine + [acceptor protein]-L-lysine = [E2 ubiquitin-conjugating enzyme]-L-cysteine + N(6)-ubiquitinyl-[acceptor protein]-L-lysine.</text>
        <dbReference type="EC" id="2.3.2.27"/>
    </reaction>
</comment>
<dbReference type="GO" id="GO:0030155">
    <property type="term" value="P:regulation of cell adhesion"/>
    <property type="evidence" value="ECO:0007669"/>
    <property type="project" value="TreeGrafter"/>
</dbReference>
<evidence type="ECO:0000256" key="3">
    <source>
        <dbReference type="ARBA" id="ARBA00004906"/>
    </source>
</evidence>
<dbReference type="InterPro" id="IPR040380">
    <property type="entry name" value="HAKAI-like_RING-HC"/>
</dbReference>
<dbReference type="EMBL" id="JACMRX010000006">
    <property type="protein sequence ID" value="KAF7987917.1"/>
    <property type="molecule type" value="Genomic_DNA"/>
</dbReference>
<evidence type="ECO:0000256" key="5">
    <source>
        <dbReference type="ARBA" id="ARBA00022473"/>
    </source>
</evidence>
<evidence type="ECO:0000256" key="9">
    <source>
        <dbReference type="ARBA" id="ARBA00022833"/>
    </source>
</evidence>
<evidence type="ECO:0000256" key="1">
    <source>
        <dbReference type="ARBA" id="ARBA00000900"/>
    </source>
</evidence>
<dbReference type="PANTHER" id="PTHR13480">
    <property type="entry name" value="E3 UBIQUITIN-PROTEIN LIGASE HAKAI-RELATED"/>
    <property type="match status" value="1"/>
</dbReference>
<dbReference type="GO" id="GO:0005634">
    <property type="term" value="C:nucleus"/>
    <property type="evidence" value="ECO:0007669"/>
    <property type="project" value="UniProtKB-SubCell"/>
</dbReference>
<dbReference type="EC" id="2.3.2.27" evidence="4"/>
<evidence type="ECO:0000256" key="8">
    <source>
        <dbReference type="ARBA" id="ARBA00022786"/>
    </source>
</evidence>
<name>A0A835CL56_APHGI</name>